<dbReference type="OrthoDB" id="1438991at2"/>
<evidence type="ECO:0000313" key="4">
    <source>
        <dbReference type="Proteomes" id="UP000198393"/>
    </source>
</evidence>
<proteinExistence type="predicted"/>
<evidence type="ECO:0000313" key="3">
    <source>
        <dbReference type="EMBL" id="SNT27575.1"/>
    </source>
</evidence>
<feature type="transmembrane region" description="Helical" evidence="1">
    <location>
        <begin position="12"/>
        <end position="30"/>
    </location>
</feature>
<sequence length="214" mass="25238">MRWKYILDKKRNEAIVLFSVLLMIVMIGYMHKKNLSDMEETVTSIYEDRLVANEYIFELSRKTESKKWLMANNQDAAQELALLNHEIDILIDAYEKTDLTVEESKLWEKLKSELALADEFENQILHNLASKQRIQLEKHLDSQYERIHRDLVGLSHIQLKEGKSLVDNSKKILSSNNISSRLEIALMIIVLLIFLMINPTFRMKRIKNFHNSYN</sequence>
<dbReference type="Proteomes" id="UP000198393">
    <property type="component" value="Unassembled WGS sequence"/>
</dbReference>
<dbReference type="AlphaFoldDB" id="A0A239LB96"/>
<dbReference type="RefSeq" id="WP_089357792.1">
    <property type="nucleotide sequence ID" value="NZ_FZPD01000005.1"/>
</dbReference>
<organism evidence="3 4">
    <name type="scientific">Ekhidna lutea</name>
    <dbReference type="NCBI Taxonomy" id="447679"/>
    <lineage>
        <taxon>Bacteria</taxon>
        <taxon>Pseudomonadati</taxon>
        <taxon>Bacteroidota</taxon>
        <taxon>Cytophagia</taxon>
        <taxon>Cytophagales</taxon>
        <taxon>Reichenbachiellaceae</taxon>
        <taxon>Ekhidna</taxon>
    </lineage>
</organism>
<accession>A0A239LB96</accession>
<keyword evidence="1" id="KW-0472">Membrane</keyword>
<feature type="transmembrane region" description="Helical" evidence="1">
    <location>
        <begin position="178"/>
        <end position="197"/>
    </location>
</feature>
<dbReference type="Pfam" id="PF12729">
    <property type="entry name" value="4HB_MCP_1"/>
    <property type="match status" value="1"/>
</dbReference>
<dbReference type="InterPro" id="IPR024478">
    <property type="entry name" value="HlyB_4HB_MCP"/>
</dbReference>
<protein>
    <submittedName>
        <fullName evidence="3">Four helix bundle sensory module for signal transduction</fullName>
    </submittedName>
</protein>
<keyword evidence="4" id="KW-1185">Reference proteome</keyword>
<keyword evidence="1" id="KW-0812">Transmembrane</keyword>
<gene>
    <name evidence="3" type="ORF">SAMN05421640_3112</name>
</gene>
<keyword evidence="1" id="KW-1133">Transmembrane helix</keyword>
<reference evidence="3 4" key="1">
    <citation type="submission" date="2017-06" db="EMBL/GenBank/DDBJ databases">
        <authorList>
            <person name="Kim H.J."/>
            <person name="Triplett B.A."/>
        </authorList>
    </citation>
    <scope>NUCLEOTIDE SEQUENCE [LARGE SCALE GENOMIC DNA]</scope>
    <source>
        <strain evidence="3 4">DSM 19307</strain>
    </source>
</reference>
<feature type="domain" description="Chemotaxis methyl-accepting receptor HlyB-like 4HB MCP" evidence="2">
    <location>
        <begin position="16"/>
        <end position="171"/>
    </location>
</feature>
<evidence type="ECO:0000259" key="2">
    <source>
        <dbReference type="Pfam" id="PF12729"/>
    </source>
</evidence>
<dbReference type="EMBL" id="FZPD01000005">
    <property type="protein sequence ID" value="SNT27575.1"/>
    <property type="molecule type" value="Genomic_DNA"/>
</dbReference>
<name>A0A239LB96_EKHLU</name>
<evidence type="ECO:0000256" key="1">
    <source>
        <dbReference type="SAM" id="Phobius"/>
    </source>
</evidence>